<dbReference type="InterPro" id="IPR004027">
    <property type="entry name" value="SEC_C_motif"/>
</dbReference>
<proteinExistence type="predicted"/>
<gene>
    <name evidence="2" type="ORF">SAMN05216283_11051</name>
</gene>
<accession>A0A1I2K233</accession>
<dbReference type="PANTHER" id="PTHR33747:SF1">
    <property type="entry name" value="ADENYLATE CYCLASE-ASSOCIATED CAP C-TERMINAL DOMAIN-CONTAINING PROTEIN"/>
    <property type="match status" value="1"/>
</dbReference>
<dbReference type="PANTHER" id="PTHR33747">
    <property type="entry name" value="UPF0225 PROTEIN SCO1677"/>
    <property type="match status" value="1"/>
</dbReference>
<organism evidence="2 3">
    <name type="scientific">Sunxiuqinia elliptica</name>
    <dbReference type="NCBI Taxonomy" id="655355"/>
    <lineage>
        <taxon>Bacteria</taxon>
        <taxon>Pseudomonadati</taxon>
        <taxon>Bacteroidota</taxon>
        <taxon>Bacteroidia</taxon>
        <taxon>Marinilabiliales</taxon>
        <taxon>Prolixibacteraceae</taxon>
        <taxon>Sunxiuqinia</taxon>
    </lineage>
</organism>
<reference evidence="2 3" key="1">
    <citation type="submission" date="2016-10" db="EMBL/GenBank/DDBJ databases">
        <authorList>
            <person name="de Groot N.N."/>
        </authorList>
    </citation>
    <scope>NUCLEOTIDE SEQUENCE [LARGE SCALE GENOMIC DNA]</scope>
    <source>
        <strain evidence="2 3">CGMCC 1.9156</strain>
    </source>
</reference>
<evidence type="ECO:0000259" key="1">
    <source>
        <dbReference type="Pfam" id="PF17775"/>
    </source>
</evidence>
<dbReference type="STRING" id="655355.SAMN05216283_11051"/>
<dbReference type="RefSeq" id="WP_093920920.1">
    <property type="nucleotide sequence ID" value="NZ_FONW01000010.1"/>
</dbReference>
<dbReference type="Gene3D" id="3.10.450.50">
    <property type="match status" value="1"/>
</dbReference>
<sequence length="132" mass="14931">MNKLCPCGSQQMAADCCLAIISGKRQAATAQELMRSRYVAFTQANGAYLMRSHHPKTRPIKEQKAIENWAKSVQWMGLQILNTQGGQANDSSGYVEFKALYLENGQLQQIHENSFFKKEQGQWLYYSGIHKG</sequence>
<evidence type="ECO:0000313" key="3">
    <source>
        <dbReference type="Proteomes" id="UP000198964"/>
    </source>
</evidence>
<dbReference type="Pfam" id="PF02810">
    <property type="entry name" value="SEC-C"/>
    <property type="match status" value="1"/>
</dbReference>
<dbReference type="Proteomes" id="UP000198964">
    <property type="component" value="Unassembled WGS sequence"/>
</dbReference>
<dbReference type="EMBL" id="FONW01000010">
    <property type="protein sequence ID" value="SFF59267.1"/>
    <property type="molecule type" value="Genomic_DNA"/>
</dbReference>
<dbReference type="InterPro" id="IPR032710">
    <property type="entry name" value="NTF2-like_dom_sf"/>
</dbReference>
<keyword evidence="3" id="KW-1185">Reference proteome</keyword>
<feature type="domain" description="YchJ-like middle NTF2-like" evidence="1">
    <location>
        <begin position="29"/>
        <end position="128"/>
    </location>
</feature>
<dbReference type="SUPFAM" id="SSF54427">
    <property type="entry name" value="NTF2-like"/>
    <property type="match status" value="1"/>
</dbReference>
<dbReference type="InterPro" id="IPR048469">
    <property type="entry name" value="YchJ-like_M"/>
</dbReference>
<name>A0A1I2K233_9BACT</name>
<protein>
    <submittedName>
        <fullName evidence="2">SEC-C motif-containing protein</fullName>
    </submittedName>
</protein>
<dbReference type="AlphaFoldDB" id="A0A1I2K233"/>
<evidence type="ECO:0000313" key="2">
    <source>
        <dbReference type="EMBL" id="SFF59267.1"/>
    </source>
</evidence>
<dbReference type="Pfam" id="PF17775">
    <property type="entry name" value="YchJ_M-like"/>
    <property type="match status" value="1"/>
</dbReference>